<sequence length="48" mass="5705">MKLLECRWIDRLMSLVSRNFMFDLKSTEHARKARGKGLSYKLPPFDAF</sequence>
<dbReference type="AlphaFoldDB" id="A0A080Z9F8"/>
<dbReference type="EMBL" id="ANJA01003512">
    <property type="protein sequence ID" value="ETO63269.1"/>
    <property type="molecule type" value="Genomic_DNA"/>
</dbReference>
<proteinExistence type="predicted"/>
<evidence type="ECO:0000313" key="1">
    <source>
        <dbReference type="EMBL" id="ETO63269.1"/>
    </source>
</evidence>
<evidence type="ECO:0000313" key="2">
    <source>
        <dbReference type="Proteomes" id="UP000028582"/>
    </source>
</evidence>
<protein>
    <submittedName>
        <fullName evidence="1">Uncharacterized protein</fullName>
    </submittedName>
</protein>
<organism evidence="1 2">
    <name type="scientific">Phytophthora nicotianae P1976</name>
    <dbReference type="NCBI Taxonomy" id="1317066"/>
    <lineage>
        <taxon>Eukaryota</taxon>
        <taxon>Sar</taxon>
        <taxon>Stramenopiles</taxon>
        <taxon>Oomycota</taxon>
        <taxon>Peronosporomycetes</taxon>
        <taxon>Peronosporales</taxon>
        <taxon>Peronosporaceae</taxon>
        <taxon>Phytophthora</taxon>
    </lineage>
</organism>
<name>A0A080Z9F8_PHYNI</name>
<accession>A0A080Z9F8</accession>
<gene>
    <name evidence="1" type="ORF">F444_18984</name>
</gene>
<dbReference type="Proteomes" id="UP000028582">
    <property type="component" value="Unassembled WGS sequence"/>
</dbReference>
<comment type="caution">
    <text evidence="1">The sequence shown here is derived from an EMBL/GenBank/DDBJ whole genome shotgun (WGS) entry which is preliminary data.</text>
</comment>
<reference evidence="1 2" key="1">
    <citation type="submission" date="2013-11" db="EMBL/GenBank/DDBJ databases">
        <title>The Genome Sequence of Phytophthora parasitica P1976.</title>
        <authorList>
            <consortium name="The Broad Institute Genomics Platform"/>
            <person name="Russ C."/>
            <person name="Tyler B."/>
            <person name="Panabieres F."/>
            <person name="Shan W."/>
            <person name="Tripathy S."/>
            <person name="Grunwald N."/>
            <person name="Machado M."/>
            <person name="Johnson C.S."/>
            <person name="Walker B."/>
            <person name="Young S."/>
            <person name="Zeng Q."/>
            <person name="Gargeya S."/>
            <person name="Fitzgerald M."/>
            <person name="Haas B."/>
            <person name="Abouelleil A."/>
            <person name="Allen A.W."/>
            <person name="Alvarado L."/>
            <person name="Arachchi H.M."/>
            <person name="Berlin A.M."/>
            <person name="Chapman S.B."/>
            <person name="Gainer-Dewar J."/>
            <person name="Goldberg J."/>
            <person name="Griggs A."/>
            <person name="Gujja S."/>
            <person name="Hansen M."/>
            <person name="Howarth C."/>
            <person name="Imamovic A."/>
            <person name="Ireland A."/>
            <person name="Larimer J."/>
            <person name="McCowan C."/>
            <person name="Murphy C."/>
            <person name="Pearson M."/>
            <person name="Poon T.W."/>
            <person name="Priest M."/>
            <person name="Roberts A."/>
            <person name="Saif S."/>
            <person name="Shea T."/>
            <person name="Sisk P."/>
            <person name="Sykes S."/>
            <person name="Wortman J."/>
            <person name="Nusbaum C."/>
            <person name="Birren B."/>
        </authorList>
    </citation>
    <scope>NUCLEOTIDE SEQUENCE [LARGE SCALE GENOMIC DNA]</scope>
    <source>
        <strain evidence="1 2">P1976</strain>
    </source>
</reference>